<proteinExistence type="predicted"/>
<evidence type="ECO:0000256" key="2">
    <source>
        <dbReference type="ARBA" id="ARBA00022729"/>
    </source>
</evidence>
<dbReference type="SMART" id="SM00369">
    <property type="entry name" value="LRR_TYP"/>
    <property type="match status" value="6"/>
</dbReference>
<evidence type="ECO:0000256" key="6">
    <source>
        <dbReference type="SAM" id="SignalP"/>
    </source>
</evidence>
<feature type="signal peptide" evidence="6">
    <location>
        <begin position="1"/>
        <end position="20"/>
    </location>
</feature>
<dbReference type="InterPro" id="IPR003591">
    <property type="entry name" value="Leu-rich_rpt_typical-subtyp"/>
</dbReference>
<dbReference type="PANTHER" id="PTHR24369:SF161">
    <property type="entry name" value="LEUCINE-RICH REPEAT-CONTAINING PROTEIN 53"/>
    <property type="match status" value="1"/>
</dbReference>
<evidence type="ECO:0000259" key="7">
    <source>
        <dbReference type="SMART" id="SM00082"/>
    </source>
</evidence>
<dbReference type="EMBL" id="CM012453">
    <property type="protein sequence ID" value="RVE62008.1"/>
    <property type="molecule type" value="Genomic_DNA"/>
</dbReference>
<dbReference type="Pfam" id="PF00560">
    <property type="entry name" value="LRR_1"/>
    <property type="match status" value="1"/>
</dbReference>
<reference evidence="8 9" key="1">
    <citation type="submission" date="2018-11" db="EMBL/GenBank/DDBJ databases">
        <authorList>
            <person name="Lopez-Roques C."/>
            <person name="Donnadieu C."/>
            <person name="Bouchez O."/>
            <person name="Klopp C."/>
            <person name="Cabau C."/>
            <person name="Zahm M."/>
        </authorList>
    </citation>
    <scope>NUCLEOTIDE SEQUENCE [LARGE SCALE GENOMIC DNA]</scope>
    <source>
        <strain evidence="8">RS831</strain>
        <tissue evidence="8">Whole body</tissue>
    </source>
</reference>
<name>A0A3S2P1L3_ORYJA</name>
<dbReference type="PANTHER" id="PTHR24369">
    <property type="entry name" value="ANTIGEN BSP, PUTATIVE-RELATED"/>
    <property type="match status" value="1"/>
</dbReference>
<dbReference type="OrthoDB" id="676979at2759"/>
<dbReference type="InterPro" id="IPR050541">
    <property type="entry name" value="LRR_TM_domain-containing"/>
</dbReference>
<evidence type="ECO:0000256" key="1">
    <source>
        <dbReference type="ARBA" id="ARBA00022614"/>
    </source>
</evidence>
<feature type="region of interest" description="Disordered" evidence="4">
    <location>
        <begin position="574"/>
        <end position="608"/>
    </location>
</feature>
<dbReference type="Gene3D" id="3.80.10.10">
    <property type="entry name" value="Ribonuclease Inhibitor"/>
    <property type="match status" value="2"/>
</dbReference>
<keyword evidence="1" id="KW-0433">Leucine-rich repeat</keyword>
<dbReference type="InterPro" id="IPR000483">
    <property type="entry name" value="Cys-rich_flank_reg_C"/>
</dbReference>
<dbReference type="InterPro" id="IPR032675">
    <property type="entry name" value="LRR_dom_sf"/>
</dbReference>
<evidence type="ECO:0000256" key="4">
    <source>
        <dbReference type="SAM" id="MobiDB-lite"/>
    </source>
</evidence>
<dbReference type="SUPFAM" id="SSF52058">
    <property type="entry name" value="L domain-like"/>
    <property type="match status" value="1"/>
</dbReference>
<dbReference type="SMART" id="SM00082">
    <property type="entry name" value="LRRCT"/>
    <property type="match status" value="1"/>
</dbReference>
<evidence type="ECO:0000313" key="9">
    <source>
        <dbReference type="Proteomes" id="UP000283210"/>
    </source>
</evidence>
<keyword evidence="5" id="KW-1133">Transmembrane helix</keyword>
<feature type="domain" description="LRRCT" evidence="7">
    <location>
        <begin position="231"/>
        <end position="285"/>
    </location>
</feature>
<sequence length="608" mass="65913">MTRILLMLLLPVIRAPSVSSEPACPDSCVVCSEDAVICQRLAQIIVAPESTQALLLTEGSISTVQSAALSELSNVTVLGLSNNQISELGKEAFKSLQVLHTLLLDHNLLTSQALRGGALTNLTQLKVLALDHNLITMLQAGWFKGTKALVSLKLEGNLLTSLDSSSFPQNDLRELESLDLSDNLIDYLDLNSFQGLVGLRTLDLSRNRLSSAPAEAFSYLSWLTNLNLDLNSWNCTCELLELAAVLTAFIQQPDKTLYNGRRMVCVSADNPAVTTVLELTEANCVPSNHNITVRIETKAGVAPHEYARDLAITAVMCFIGGVALTLLGVLVYNQISKRKKRQERLEKEQERRNVANHVSHPDVSERRRHFFLEANSRNKGGVAVDAWTDGQAKVRTDENDGCLQFPNHRIALAGSNPGRRDYWMNGGINHQEMRRALQANTMHAAPPAAPQSVPENSLVTALKSDPGQIRTMPTEGALLQIPPGSQGSSSMQSPADQDQNDLGGAAPQALRGVTTVENILPNNSQSETGCNPEDASANMAAGGVDVTEEVEGFVPLASSQIVSSSEAALLQQEYLSEEGGSSPRRRLRLVLPEKTSDRPPTALERKIR</sequence>
<gene>
    <name evidence="8" type="ORF">OJAV_G00173190</name>
</gene>
<feature type="transmembrane region" description="Helical" evidence="5">
    <location>
        <begin position="310"/>
        <end position="332"/>
    </location>
</feature>
<evidence type="ECO:0000256" key="3">
    <source>
        <dbReference type="ARBA" id="ARBA00022737"/>
    </source>
</evidence>
<dbReference type="PROSITE" id="PS51450">
    <property type="entry name" value="LRR"/>
    <property type="match status" value="2"/>
</dbReference>
<feature type="compositionally biased region" description="Low complexity" evidence="4">
    <location>
        <begin position="482"/>
        <end position="494"/>
    </location>
</feature>
<feature type="region of interest" description="Disordered" evidence="4">
    <location>
        <begin position="478"/>
        <end position="505"/>
    </location>
</feature>
<protein>
    <recommendedName>
        <fullName evidence="7">LRRCT domain-containing protein</fullName>
    </recommendedName>
</protein>
<dbReference type="AlphaFoldDB" id="A0A3S2P1L3"/>
<evidence type="ECO:0000256" key="5">
    <source>
        <dbReference type="SAM" id="Phobius"/>
    </source>
</evidence>
<keyword evidence="5" id="KW-0812">Transmembrane</keyword>
<dbReference type="GO" id="GO:0005886">
    <property type="term" value="C:plasma membrane"/>
    <property type="evidence" value="ECO:0007669"/>
    <property type="project" value="TreeGrafter"/>
</dbReference>
<keyword evidence="2 6" id="KW-0732">Signal</keyword>
<dbReference type="InterPro" id="IPR001611">
    <property type="entry name" value="Leu-rich_rpt"/>
</dbReference>
<organism evidence="8 9">
    <name type="scientific">Oryzias javanicus</name>
    <name type="common">Javanese ricefish</name>
    <name type="synonym">Aplocheilus javanicus</name>
    <dbReference type="NCBI Taxonomy" id="123683"/>
    <lineage>
        <taxon>Eukaryota</taxon>
        <taxon>Metazoa</taxon>
        <taxon>Chordata</taxon>
        <taxon>Craniata</taxon>
        <taxon>Vertebrata</taxon>
        <taxon>Euteleostomi</taxon>
        <taxon>Actinopterygii</taxon>
        <taxon>Neopterygii</taxon>
        <taxon>Teleostei</taxon>
        <taxon>Neoteleostei</taxon>
        <taxon>Acanthomorphata</taxon>
        <taxon>Ovalentaria</taxon>
        <taxon>Atherinomorphae</taxon>
        <taxon>Beloniformes</taxon>
        <taxon>Adrianichthyidae</taxon>
        <taxon>Oryziinae</taxon>
        <taxon>Oryzias</taxon>
    </lineage>
</organism>
<evidence type="ECO:0000313" key="8">
    <source>
        <dbReference type="EMBL" id="RVE62008.1"/>
    </source>
</evidence>
<reference evidence="8 9" key="2">
    <citation type="submission" date="2019-01" db="EMBL/GenBank/DDBJ databases">
        <title>A chromosome length genome reference of the Java medaka (oryzias javanicus).</title>
        <authorList>
            <person name="Herpin A."/>
            <person name="Takehana Y."/>
            <person name="Naruse K."/>
            <person name="Ansai S."/>
            <person name="Kawaguchi M."/>
        </authorList>
    </citation>
    <scope>NUCLEOTIDE SEQUENCE [LARGE SCALE GENOMIC DNA]</scope>
    <source>
        <strain evidence="8">RS831</strain>
        <tissue evidence="8">Whole body</tissue>
    </source>
</reference>
<keyword evidence="3" id="KW-0677">Repeat</keyword>
<dbReference type="Proteomes" id="UP000283210">
    <property type="component" value="Chromosome 17"/>
</dbReference>
<accession>A0A3S2P1L3</accession>
<dbReference type="Pfam" id="PF13855">
    <property type="entry name" value="LRR_8"/>
    <property type="match status" value="2"/>
</dbReference>
<keyword evidence="5" id="KW-0472">Membrane</keyword>
<keyword evidence="9" id="KW-1185">Reference proteome</keyword>
<feature type="chain" id="PRO_5018609336" description="LRRCT domain-containing protein" evidence="6">
    <location>
        <begin position="21"/>
        <end position="608"/>
    </location>
</feature>